<gene>
    <name evidence="3" type="ORF">K7432_015787</name>
</gene>
<dbReference type="Proteomes" id="UP001479436">
    <property type="component" value="Unassembled WGS sequence"/>
</dbReference>
<keyword evidence="2" id="KW-1133">Transmembrane helix</keyword>
<dbReference type="EMBL" id="JASJQH010002274">
    <property type="protein sequence ID" value="KAK9760321.1"/>
    <property type="molecule type" value="Genomic_DNA"/>
</dbReference>
<keyword evidence="2" id="KW-0472">Membrane</keyword>
<sequence>VMVAKEIHRRRNKEGLDWWTAILEDRIFYLLGVAITQITLTAVIFWNHWPREFWIFQYLSWLLISKFLVEQLEINHSPKHVSRLENGASNPTRSFHNEQGVRPCDEETSLKRSSDKSRLVYPNPATPWSELTDKNDLPIADITLHTHSTNS</sequence>
<feature type="non-terminal residue" evidence="3">
    <location>
        <position position="1"/>
    </location>
</feature>
<evidence type="ECO:0000313" key="4">
    <source>
        <dbReference type="Proteomes" id="UP001479436"/>
    </source>
</evidence>
<keyword evidence="2" id="KW-0812">Transmembrane</keyword>
<evidence type="ECO:0000256" key="2">
    <source>
        <dbReference type="SAM" id="Phobius"/>
    </source>
</evidence>
<reference evidence="3 4" key="1">
    <citation type="submission" date="2023-04" db="EMBL/GenBank/DDBJ databases">
        <title>Genome of Basidiobolus ranarum AG-B5.</title>
        <authorList>
            <person name="Stajich J.E."/>
            <person name="Carter-House D."/>
            <person name="Gryganskyi A."/>
        </authorList>
    </citation>
    <scope>NUCLEOTIDE SEQUENCE [LARGE SCALE GENOMIC DNA]</scope>
    <source>
        <strain evidence="3 4">AG-B5</strain>
    </source>
</reference>
<evidence type="ECO:0000313" key="3">
    <source>
        <dbReference type="EMBL" id="KAK9760321.1"/>
    </source>
</evidence>
<keyword evidence="4" id="KW-1185">Reference proteome</keyword>
<name>A0ABR2WFU8_9FUNG</name>
<feature type="transmembrane region" description="Helical" evidence="2">
    <location>
        <begin position="27"/>
        <end position="47"/>
    </location>
</feature>
<accession>A0ABR2WFU8</accession>
<feature type="compositionally biased region" description="Basic and acidic residues" evidence="1">
    <location>
        <begin position="103"/>
        <end position="118"/>
    </location>
</feature>
<feature type="region of interest" description="Disordered" evidence="1">
    <location>
        <begin position="80"/>
        <end position="133"/>
    </location>
</feature>
<protein>
    <submittedName>
        <fullName evidence="3">Uncharacterized protein</fullName>
    </submittedName>
</protein>
<organism evidence="3 4">
    <name type="scientific">Basidiobolus ranarum</name>
    <dbReference type="NCBI Taxonomy" id="34480"/>
    <lineage>
        <taxon>Eukaryota</taxon>
        <taxon>Fungi</taxon>
        <taxon>Fungi incertae sedis</taxon>
        <taxon>Zoopagomycota</taxon>
        <taxon>Entomophthoromycotina</taxon>
        <taxon>Basidiobolomycetes</taxon>
        <taxon>Basidiobolales</taxon>
        <taxon>Basidiobolaceae</taxon>
        <taxon>Basidiobolus</taxon>
    </lineage>
</organism>
<comment type="caution">
    <text evidence="3">The sequence shown here is derived from an EMBL/GenBank/DDBJ whole genome shotgun (WGS) entry which is preliminary data.</text>
</comment>
<proteinExistence type="predicted"/>
<evidence type="ECO:0000256" key="1">
    <source>
        <dbReference type="SAM" id="MobiDB-lite"/>
    </source>
</evidence>